<proteinExistence type="predicted"/>
<organism evidence="6 7">
    <name type="scientific">Cutibacterium porci</name>
    <dbReference type="NCBI Taxonomy" id="2605781"/>
    <lineage>
        <taxon>Bacteria</taxon>
        <taxon>Bacillati</taxon>
        <taxon>Actinomycetota</taxon>
        <taxon>Actinomycetes</taxon>
        <taxon>Propionibacteriales</taxon>
        <taxon>Propionibacteriaceae</taxon>
        <taxon>Cutibacterium</taxon>
    </lineage>
</organism>
<keyword evidence="4" id="KW-0961">Cell wall biogenesis/degradation</keyword>
<feature type="domain" description="N-acetylmuramoyl-L-alanine amidase" evidence="5">
    <location>
        <begin position="6"/>
        <end position="172"/>
    </location>
</feature>
<dbReference type="InterPro" id="IPR036505">
    <property type="entry name" value="Amidase/PGRP_sf"/>
</dbReference>
<keyword evidence="3" id="KW-0378">Hydrolase</keyword>
<comment type="catalytic activity">
    <reaction evidence="1">
        <text>Hydrolyzes the link between N-acetylmuramoyl residues and L-amino acid residues in certain cell-wall glycopeptides.</text>
        <dbReference type="EC" id="3.5.1.28"/>
    </reaction>
</comment>
<dbReference type="PANTHER" id="PTHR30417">
    <property type="entry name" value="N-ACETYLMURAMOYL-L-ALANINE AMIDASE AMID"/>
    <property type="match status" value="1"/>
</dbReference>
<name>A0A7K0J7L1_9ACTN</name>
<dbReference type="EC" id="3.5.1.28" evidence="2"/>
<evidence type="ECO:0000313" key="7">
    <source>
        <dbReference type="Proteomes" id="UP000466104"/>
    </source>
</evidence>
<evidence type="ECO:0000256" key="1">
    <source>
        <dbReference type="ARBA" id="ARBA00001561"/>
    </source>
</evidence>
<evidence type="ECO:0000256" key="3">
    <source>
        <dbReference type="ARBA" id="ARBA00022801"/>
    </source>
</evidence>
<evidence type="ECO:0000259" key="5">
    <source>
        <dbReference type="SMART" id="SM00644"/>
    </source>
</evidence>
<dbReference type="InterPro" id="IPR051206">
    <property type="entry name" value="NAMLAA_amidase_2"/>
</dbReference>
<dbReference type="EMBL" id="VUMG01000003">
    <property type="protein sequence ID" value="MSS45919.1"/>
    <property type="molecule type" value="Genomic_DNA"/>
</dbReference>
<dbReference type="GO" id="GO:0009254">
    <property type="term" value="P:peptidoglycan turnover"/>
    <property type="evidence" value="ECO:0007669"/>
    <property type="project" value="TreeGrafter"/>
</dbReference>
<evidence type="ECO:0000256" key="4">
    <source>
        <dbReference type="ARBA" id="ARBA00023316"/>
    </source>
</evidence>
<dbReference type="GO" id="GO:0071555">
    <property type="term" value="P:cell wall organization"/>
    <property type="evidence" value="ECO:0007669"/>
    <property type="project" value="UniProtKB-KW"/>
</dbReference>
<dbReference type="Pfam" id="PF01510">
    <property type="entry name" value="Amidase_2"/>
    <property type="match status" value="1"/>
</dbReference>
<dbReference type="SMART" id="SM00644">
    <property type="entry name" value="Ami_2"/>
    <property type="match status" value="1"/>
</dbReference>
<dbReference type="GO" id="GO:0009253">
    <property type="term" value="P:peptidoglycan catabolic process"/>
    <property type="evidence" value="ECO:0007669"/>
    <property type="project" value="InterPro"/>
</dbReference>
<dbReference type="SUPFAM" id="SSF55846">
    <property type="entry name" value="N-acetylmuramoyl-L-alanine amidase-like"/>
    <property type="match status" value="1"/>
</dbReference>
<dbReference type="InterPro" id="IPR002502">
    <property type="entry name" value="Amidase_domain"/>
</dbReference>
<dbReference type="GO" id="GO:0008745">
    <property type="term" value="F:N-acetylmuramoyl-L-alanine amidase activity"/>
    <property type="evidence" value="ECO:0007669"/>
    <property type="project" value="UniProtKB-EC"/>
</dbReference>
<evidence type="ECO:0000313" key="6">
    <source>
        <dbReference type="EMBL" id="MSS45919.1"/>
    </source>
</evidence>
<sequence length="284" mass="31119">MKYIPATHHGGHTNTPFTRIVIHATCPDLGFPHASAGGQAKATARYFQSEQSAGSAHYVCDIAETIQCLPDDVIAWHAPPNRRSIGIEICADGGSRSSFQHPEHAYTRSQWLSPQVWPAVARAAALTRDLCHRHNIPMQQLSVADVKAGKHGICGHNDVSEAFHKSDHDDPGPTFPWDQFIKEVRTPGQQDTKPSVPTPSLTEIGDQDMNGCYYNLNSKTRTYLIFDSRSGFYHEFSQGNGNGPMSPDYVNPIAKGWDTGSWPAISPGHAKVLKAALDKVRKGI</sequence>
<dbReference type="AlphaFoldDB" id="A0A7K0J7L1"/>
<comment type="caution">
    <text evidence="6">The sequence shown here is derived from an EMBL/GenBank/DDBJ whole genome shotgun (WGS) entry which is preliminary data.</text>
</comment>
<dbReference type="Gene3D" id="3.40.80.10">
    <property type="entry name" value="Peptidoglycan recognition protein-like"/>
    <property type="match status" value="1"/>
</dbReference>
<gene>
    <name evidence="6" type="ORF">FYJ43_07685</name>
</gene>
<dbReference type="Proteomes" id="UP000466104">
    <property type="component" value="Unassembled WGS sequence"/>
</dbReference>
<evidence type="ECO:0000256" key="2">
    <source>
        <dbReference type="ARBA" id="ARBA00011901"/>
    </source>
</evidence>
<dbReference type="PANTHER" id="PTHR30417:SF1">
    <property type="entry name" value="N-ACETYLMURAMOYL-L-ALANINE AMIDASE AMID"/>
    <property type="match status" value="1"/>
</dbReference>
<reference evidence="6 7" key="1">
    <citation type="submission" date="2019-08" db="EMBL/GenBank/DDBJ databases">
        <title>In-depth cultivation of the pig gut microbiome towards novel bacterial diversity and tailored functional studies.</title>
        <authorList>
            <person name="Wylensek D."/>
            <person name="Hitch T.C.A."/>
            <person name="Clavel T."/>
        </authorList>
    </citation>
    <scope>NUCLEOTIDE SEQUENCE [LARGE SCALE GENOMIC DNA]</scope>
    <source>
        <strain evidence="6 7">WCA-380-WT-3A</strain>
    </source>
</reference>
<protein>
    <recommendedName>
        <fullName evidence="2">N-acetylmuramoyl-L-alanine amidase</fullName>
        <ecNumber evidence="2">3.5.1.28</ecNumber>
    </recommendedName>
</protein>
<dbReference type="CDD" id="cd06583">
    <property type="entry name" value="PGRP"/>
    <property type="match status" value="1"/>
</dbReference>
<accession>A0A7K0J7L1</accession>
<keyword evidence="7" id="KW-1185">Reference proteome</keyword>